<dbReference type="AlphaFoldDB" id="Q6QVJ2"/>
<feature type="non-terminal residue" evidence="1">
    <location>
        <position position="55"/>
    </location>
</feature>
<proteinExistence type="predicted"/>
<dbReference type="EMBL" id="AY524207">
    <property type="protein sequence ID" value="AAS18504.1"/>
    <property type="molecule type" value="Genomic_DNA"/>
</dbReference>
<evidence type="ECO:0000313" key="1">
    <source>
        <dbReference type="EMBL" id="AAS18504.1"/>
    </source>
</evidence>
<reference evidence="1" key="1">
    <citation type="journal article" date="2004" name="Genome">
        <title>Isolation and characterization of RNase LTR sequences of Ty1-copia retrotransposons in common bean (Phaseolus vulgaris L).</title>
        <authorList>
            <person name="Galindo L.M."/>
            <person name="Gaitan-Solis E."/>
            <person name="Baccam P."/>
            <person name="Tohme J."/>
        </authorList>
    </citation>
    <scope>NUCLEOTIDE SEQUENCE</scope>
</reference>
<protein>
    <submittedName>
        <fullName evidence="1">Ribonuclease H</fullName>
    </submittedName>
</protein>
<feature type="non-terminal residue" evidence="1">
    <location>
        <position position="1"/>
    </location>
</feature>
<accession>Q6QVJ2</accession>
<name>Q6QVJ2_PHAVU</name>
<gene>
    <name evidence="1" type="primary">RNase H</name>
</gene>
<organism evidence="1">
    <name type="scientific">Phaseolus vulgaris</name>
    <name type="common">Kidney bean</name>
    <name type="synonym">French bean</name>
    <dbReference type="NCBI Taxonomy" id="3885"/>
    <lineage>
        <taxon>Eukaryota</taxon>
        <taxon>Viridiplantae</taxon>
        <taxon>Streptophyta</taxon>
        <taxon>Embryophyta</taxon>
        <taxon>Tracheophyta</taxon>
        <taxon>Spermatophyta</taxon>
        <taxon>Magnoliopsida</taxon>
        <taxon>eudicotyledons</taxon>
        <taxon>Gunneridae</taxon>
        <taxon>Pentapetalae</taxon>
        <taxon>rosids</taxon>
        <taxon>fabids</taxon>
        <taxon>Fabales</taxon>
        <taxon>Fabaceae</taxon>
        <taxon>Papilionoideae</taxon>
        <taxon>50 kb inversion clade</taxon>
        <taxon>NPAAA clade</taxon>
        <taxon>indigoferoid/millettioid clade</taxon>
        <taxon>Phaseoleae</taxon>
        <taxon>Phaseolus</taxon>
    </lineage>
</organism>
<sequence length="55" mass="6421">ADMLTKALGKERFLTLRHKSGFLIFTYQLEGSIKEIIIIKLYAIFDDIVPNYMQL</sequence>